<dbReference type="GO" id="GO:0016757">
    <property type="term" value="F:glycosyltransferase activity"/>
    <property type="evidence" value="ECO:0007669"/>
    <property type="project" value="UniProtKB-KW"/>
</dbReference>
<keyword evidence="6" id="KW-0812">Transmembrane</keyword>
<sequence length="684" mass="75444">MSGETDGHEHRDAGGTLREMARRGKKINLTVAMLLFLLCLSFFFVLSALVPATDTDTIETQQQQAGGEGFKQQALEGTPGEAGRGTEFLSRPAPLMPVRIDKFPDSSKSAAYSAPPQPQEGGQADVETDGDGEGEEEDGKEIIQNLADQVAKLTQVASALEKRLDQQQNLLASREKGTGEKTEEAKQTETSPPPPPPPPAEPPPANAQDQAVSKVLQGTELHEFFSPVEKKEMEETMIRLEEIKGSGLGEKCLNWGGSGLLSNLREHAKDLCVAPNGVGSAPSSVRLHWSDARAASMKDFVYVSAHKVSLEQLQGEGKEDPVNLKLRADCGETPLNWEGVRKDLYAKGDNNNIHKMMNGVSSETPLKCDSHIDHTVILLEGPTDLWNWWWLWVSLHRQAIALIAAADESTGPAQVFFTNAMINSRWREIEAGKEPLGDFFEFALSASLHQAVHLKTQALPAGHRVCFRHLVFVPPGPSLMINRDHPESGKCFSSIIASLQMHVRARIGLPDRKKGKVPRVVYIARDSRDEMNWTSWQRQRLVKNEDEVIKKLKEECEKRGIPFEDLHFYGEGLRKSFREQAVLASRGDILIGLHGAGLNVFLFLPPQSVVCEISLKMTEVQKNSANTAGMVDGGYVKVSVSKNKEQRLDAQSVTNIWEKGLAVSIKRWFELAGRPPQDAQTLLA</sequence>
<keyword evidence="6" id="KW-1133">Transmembrane helix</keyword>
<feature type="domain" description="Glycosyltransferase 61 catalytic" evidence="7">
    <location>
        <begin position="480"/>
        <end position="611"/>
    </location>
</feature>
<dbReference type="VEuPathDB" id="CryptoDB:Cvel_10447"/>
<feature type="compositionally biased region" description="Pro residues" evidence="5">
    <location>
        <begin position="191"/>
        <end position="205"/>
    </location>
</feature>
<evidence type="ECO:0000256" key="3">
    <source>
        <dbReference type="ARBA" id="ARBA00023180"/>
    </source>
</evidence>
<keyword evidence="2" id="KW-0808">Transferase</keyword>
<keyword evidence="4" id="KW-0175">Coiled coil</keyword>
<evidence type="ECO:0000256" key="6">
    <source>
        <dbReference type="SAM" id="Phobius"/>
    </source>
</evidence>
<dbReference type="InterPro" id="IPR049625">
    <property type="entry name" value="Glyco_transf_61_cat"/>
</dbReference>
<feature type="transmembrane region" description="Helical" evidence="6">
    <location>
        <begin position="27"/>
        <end position="50"/>
    </location>
</feature>
<dbReference type="InterPro" id="IPR007657">
    <property type="entry name" value="Glycosyltransferase_61"/>
</dbReference>
<protein>
    <recommendedName>
        <fullName evidence="7">Glycosyltransferase 61 catalytic domain-containing protein</fullName>
    </recommendedName>
</protein>
<evidence type="ECO:0000256" key="2">
    <source>
        <dbReference type="ARBA" id="ARBA00022679"/>
    </source>
</evidence>
<keyword evidence="6" id="KW-0472">Membrane</keyword>
<evidence type="ECO:0000256" key="1">
    <source>
        <dbReference type="ARBA" id="ARBA00022676"/>
    </source>
</evidence>
<feature type="coiled-coil region" evidence="4">
    <location>
        <begin position="143"/>
        <end position="170"/>
    </location>
</feature>
<dbReference type="PANTHER" id="PTHR20961">
    <property type="entry name" value="GLYCOSYLTRANSFERASE"/>
    <property type="match status" value="1"/>
</dbReference>
<keyword evidence="1" id="KW-0328">Glycosyltransferase</keyword>
<dbReference type="EMBL" id="CDMZ01004872">
    <property type="protein sequence ID" value="CEM51180.1"/>
    <property type="molecule type" value="Genomic_DNA"/>
</dbReference>
<keyword evidence="3" id="KW-0325">Glycoprotein</keyword>
<proteinExistence type="predicted"/>
<feature type="compositionally biased region" description="Basic and acidic residues" evidence="5">
    <location>
        <begin position="173"/>
        <end position="187"/>
    </location>
</feature>
<evidence type="ECO:0000256" key="4">
    <source>
        <dbReference type="SAM" id="Coils"/>
    </source>
</evidence>
<evidence type="ECO:0000256" key="5">
    <source>
        <dbReference type="SAM" id="MobiDB-lite"/>
    </source>
</evidence>
<evidence type="ECO:0000259" key="7">
    <source>
        <dbReference type="Pfam" id="PF04577"/>
    </source>
</evidence>
<dbReference type="Pfam" id="PF04577">
    <property type="entry name" value="Glyco_transf_61"/>
    <property type="match status" value="1"/>
</dbReference>
<name>A0A0G4I2N5_9ALVE</name>
<dbReference type="AlphaFoldDB" id="A0A0G4I2N5"/>
<reference evidence="8" key="1">
    <citation type="submission" date="2014-11" db="EMBL/GenBank/DDBJ databases">
        <authorList>
            <person name="Otto D Thomas"/>
            <person name="Naeem Raeece"/>
        </authorList>
    </citation>
    <scope>NUCLEOTIDE SEQUENCE</scope>
</reference>
<feature type="region of interest" description="Disordered" evidence="5">
    <location>
        <begin position="59"/>
        <end position="138"/>
    </location>
</feature>
<accession>A0A0G4I2N5</accession>
<feature type="region of interest" description="Disordered" evidence="5">
    <location>
        <begin position="170"/>
        <end position="211"/>
    </location>
</feature>
<feature type="compositionally biased region" description="Acidic residues" evidence="5">
    <location>
        <begin position="126"/>
        <end position="138"/>
    </location>
</feature>
<evidence type="ECO:0000313" key="8">
    <source>
        <dbReference type="EMBL" id="CEM51180.1"/>
    </source>
</evidence>
<organism evidence="8">
    <name type="scientific">Chromera velia CCMP2878</name>
    <dbReference type="NCBI Taxonomy" id="1169474"/>
    <lineage>
        <taxon>Eukaryota</taxon>
        <taxon>Sar</taxon>
        <taxon>Alveolata</taxon>
        <taxon>Colpodellida</taxon>
        <taxon>Chromeraceae</taxon>
        <taxon>Chromera</taxon>
    </lineage>
</organism>
<gene>
    <name evidence="8" type="ORF">Cvel_10447</name>
</gene>